<dbReference type="EMBL" id="CAXAMM010039659">
    <property type="protein sequence ID" value="CAK9088103.1"/>
    <property type="molecule type" value="Genomic_DNA"/>
</dbReference>
<name>A0ABP0QKI4_9DINO</name>
<gene>
    <name evidence="2" type="ORF">SCF082_LOCUS41613</name>
</gene>
<feature type="compositionally biased region" description="Basic residues" evidence="1">
    <location>
        <begin position="82"/>
        <end position="97"/>
    </location>
</feature>
<feature type="compositionally biased region" description="Polar residues" evidence="1">
    <location>
        <begin position="61"/>
        <end position="78"/>
    </location>
</feature>
<organism evidence="2 3">
    <name type="scientific">Durusdinium trenchii</name>
    <dbReference type="NCBI Taxonomy" id="1381693"/>
    <lineage>
        <taxon>Eukaryota</taxon>
        <taxon>Sar</taxon>
        <taxon>Alveolata</taxon>
        <taxon>Dinophyceae</taxon>
        <taxon>Suessiales</taxon>
        <taxon>Symbiodiniaceae</taxon>
        <taxon>Durusdinium</taxon>
    </lineage>
</organism>
<feature type="non-terminal residue" evidence="2">
    <location>
        <position position="216"/>
    </location>
</feature>
<feature type="compositionally biased region" description="Basic and acidic residues" evidence="1">
    <location>
        <begin position="146"/>
        <end position="161"/>
    </location>
</feature>
<protein>
    <submittedName>
        <fullName evidence="2">Uncharacterized protein</fullName>
    </submittedName>
</protein>
<feature type="compositionally biased region" description="Basic and acidic residues" evidence="1">
    <location>
        <begin position="11"/>
        <end position="24"/>
    </location>
</feature>
<evidence type="ECO:0000256" key="1">
    <source>
        <dbReference type="SAM" id="MobiDB-lite"/>
    </source>
</evidence>
<proteinExistence type="predicted"/>
<evidence type="ECO:0000313" key="2">
    <source>
        <dbReference type="EMBL" id="CAK9088103.1"/>
    </source>
</evidence>
<reference evidence="2 3" key="1">
    <citation type="submission" date="2024-02" db="EMBL/GenBank/DDBJ databases">
        <authorList>
            <person name="Chen Y."/>
            <person name="Shah S."/>
            <person name="Dougan E. K."/>
            <person name="Thang M."/>
            <person name="Chan C."/>
        </authorList>
    </citation>
    <scope>NUCLEOTIDE SEQUENCE [LARGE SCALE GENOMIC DNA]</scope>
</reference>
<feature type="compositionally biased region" description="Low complexity" evidence="1">
    <location>
        <begin position="162"/>
        <end position="178"/>
    </location>
</feature>
<keyword evidence="3" id="KW-1185">Reference proteome</keyword>
<evidence type="ECO:0000313" key="3">
    <source>
        <dbReference type="Proteomes" id="UP001642464"/>
    </source>
</evidence>
<feature type="compositionally biased region" description="Acidic residues" evidence="1">
    <location>
        <begin position="101"/>
        <end position="114"/>
    </location>
</feature>
<sequence>MCTQQLPPIFFKRDLKKDLEKEGGHLGQKQSGSMMDLGKGGGPVAVDLGHTPRVIPPRLMSTGTSEVSPLKTSSSASEVSPPKKRPNPYKPHIPKKTSKPEEEEEVLLGEDSDDGTMTIQVRHRPAPKKRPVDGPANDAKAAKAYKSFEDRWSQKKVESSKTKSASTSETSTVTKVSSNPQWMRDDEWSWWWPDWRANRWDHTEIHAKGTSAEHSG</sequence>
<feature type="region of interest" description="Disordered" evidence="1">
    <location>
        <begin position="1"/>
        <end position="179"/>
    </location>
</feature>
<accession>A0ABP0QKI4</accession>
<dbReference type="Proteomes" id="UP001642464">
    <property type="component" value="Unassembled WGS sequence"/>
</dbReference>
<comment type="caution">
    <text evidence="2">The sequence shown here is derived from an EMBL/GenBank/DDBJ whole genome shotgun (WGS) entry which is preliminary data.</text>
</comment>